<keyword evidence="5" id="KW-0472">Membrane</keyword>
<comment type="caution">
    <text evidence="7">The sequence shown here is derived from an EMBL/GenBank/DDBJ whole genome shotgun (WGS) entry which is preliminary data.</text>
</comment>
<evidence type="ECO:0000256" key="5">
    <source>
        <dbReference type="SAM" id="Phobius"/>
    </source>
</evidence>
<dbReference type="SUPFAM" id="SSF57850">
    <property type="entry name" value="RING/U-box"/>
    <property type="match status" value="1"/>
</dbReference>
<keyword evidence="7" id="KW-0436">Ligase</keyword>
<proteinExistence type="predicted"/>
<dbReference type="PROSITE" id="PS51292">
    <property type="entry name" value="ZF_RING_CH"/>
    <property type="match status" value="1"/>
</dbReference>
<dbReference type="CDD" id="cd16495">
    <property type="entry name" value="RING_CH-C4HC3_MARCH"/>
    <property type="match status" value="1"/>
</dbReference>
<evidence type="ECO:0000256" key="1">
    <source>
        <dbReference type="ARBA" id="ARBA00022723"/>
    </source>
</evidence>
<dbReference type="Pfam" id="PF12906">
    <property type="entry name" value="RINGv"/>
    <property type="match status" value="1"/>
</dbReference>
<keyword evidence="5" id="KW-0812">Transmembrane</keyword>
<keyword evidence="2" id="KW-0863">Zinc-finger</keyword>
<protein>
    <submittedName>
        <fullName evidence="7">E3 ubiquitin- ligase MARCH1-like isoform X1</fullName>
    </submittedName>
</protein>
<keyword evidence="3" id="KW-0862">Zinc</keyword>
<dbReference type="SMART" id="SM00744">
    <property type="entry name" value="RINGv"/>
    <property type="match status" value="1"/>
</dbReference>
<keyword evidence="1" id="KW-0479">Metal-binding</keyword>
<evidence type="ECO:0000259" key="6">
    <source>
        <dbReference type="PROSITE" id="PS51292"/>
    </source>
</evidence>
<evidence type="ECO:0000256" key="2">
    <source>
        <dbReference type="ARBA" id="ARBA00022771"/>
    </source>
</evidence>
<evidence type="ECO:0000256" key="3">
    <source>
        <dbReference type="ARBA" id="ARBA00022833"/>
    </source>
</evidence>
<keyword evidence="5" id="KW-1133">Transmembrane helix</keyword>
<keyword evidence="8" id="KW-1185">Reference proteome</keyword>
<dbReference type="GO" id="GO:0016874">
    <property type="term" value="F:ligase activity"/>
    <property type="evidence" value="ECO:0007669"/>
    <property type="project" value="UniProtKB-KW"/>
</dbReference>
<dbReference type="OrthoDB" id="264354at2759"/>
<dbReference type="PANTHER" id="PTHR46347">
    <property type="entry name" value="RING/FYVE/PHD ZINC FINGER SUPERFAMILY PROTEIN"/>
    <property type="match status" value="1"/>
</dbReference>
<dbReference type="InterPro" id="IPR013083">
    <property type="entry name" value="Znf_RING/FYVE/PHD"/>
</dbReference>
<feature type="transmembrane region" description="Helical" evidence="5">
    <location>
        <begin position="134"/>
        <end position="159"/>
    </location>
</feature>
<dbReference type="Gramene" id="OE9A050036T2">
    <property type="protein sequence ID" value="OE9A050036C2"/>
    <property type="gene ID" value="OE9A050036"/>
</dbReference>
<reference evidence="7 8" key="1">
    <citation type="submission" date="2019-12" db="EMBL/GenBank/DDBJ databases">
        <authorList>
            <person name="Alioto T."/>
            <person name="Alioto T."/>
            <person name="Gomez Garrido J."/>
        </authorList>
    </citation>
    <scope>NUCLEOTIDE SEQUENCE [LARGE SCALE GENOMIC DNA]</scope>
</reference>
<dbReference type="AlphaFoldDB" id="A0A8S0V5Z7"/>
<dbReference type="Proteomes" id="UP000594638">
    <property type="component" value="Unassembled WGS sequence"/>
</dbReference>
<accession>A0A8S0V5Z7</accession>
<name>A0A8S0V5Z7_OLEEU</name>
<dbReference type="GO" id="GO:0008270">
    <property type="term" value="F:zinc ion binding"/>
    <property type="evidence" value="ECO:0007669"/>
    <property type="project" value="UniProtKB-KW"/>
</dbReference>
<dbReference type="PANTHER" id="PTHR46347:SF2">
    <property type="entry name" value="OS02G0132300 PROTEIN"/>
    <property type="match status" value="1"/>
</dbReference>
<organism evidence="7 8">
    <name type="scientific">Olea europaea subsp. europaea</name>
    <dbReference type="NCBI Taxonomy" id="158383"/>
    <lineage>
        <taxon>Eukaryota</taxon>
        <taxon>Viridiplantae</taxon>
        <taxon>Streptophyta</taxon>
        <taxon>Embryophyta</taxon>
        <taxon>Tracheophyta</taxon>
        <taxon>Spermatophyta</taxon>
        <taxon>Magnoliopsida</taxon>
        <taxon>eudicotyledons</taxon>
        <taxon>Gunneridae</taxon>
        <taxon>Pentapetalae</taxon>
        <taxon>asterids</taxon>
        <taxon>lamiids</taxon>
        <taxon>Lamiales</taxon>
        <taxon>Oleaceae</taxon>
        <taxon>Oleeae</taxon>
        <taxon>Olea</taxon>
    </lineage>
</organism>
<feature type="region of interest" description="Disordered" evidence="4">
    <location>
        <begin position="1"/>
        <end position="33"/>
    </location>
</feature>
<gene>
    <name evidence="7" type="ORF">OLEA9_A050036</name>
</gene>
<evidence type="ECO:0000256" key="4">
    <source>
        <dbReference type="SAM" id="MobiDB-lite"/>
    </source>
</evidence>
<feature type="domain" description="RING-CH-type" evidence="6">
    <location>
        <begin position="62"/>
        <end position="126"/>
    </location>
</feature>
<dbReference type="InterPro" id="IPR011016">
    <property type="entry name" value="Znf_RING-CH"/>
</dbReference>
<sequence length="208" mass="23755">MQLVPNDIRTDDISETEPILSQPSRVERSEESSSSIEITVSGDCSISADDLPSPDVHENYSLVQTDQQQCRICLDTEGEDLIAPCHCKGTQKFVHRSCLDNWRSTKIVAFLGILVYKFYGEELREMFGYEEHPYGFYTMAVLAIVLVGLLYGFFIAIICGQRINERHYHVLAKQELTKEYVVEDREAVKEVPELDPSHVTELRMLGLY</sequence>
<evidence type="ECO:0000313" key="8">
    <source>
        <dbReference type="Proteomes" id="UP000594638"/>
    </source>
</evidence>
<evidence type="ECO:0000313" key="7">
    <source>
        <dbReference type="EMBL" id="CAA3026838.1"/>
    </source>
</evidence>
<dbReference type="Gene3D" id="3.30.40.10">
    <property type="entry name" value="Zinc/RING finger domain, C3HC4 (zinc finger)"/>
    <property type="match status" value="1"/>
</dbReference>
<dbReference type="EMBL" id="CACTIH010009179">
    <property type="protein sequence ID" value="CAA3026838.1"/>
    <property type="molecule type" value="Genomic_DNA"/>
</dbReference>